<dbReference type="AlphaFoldDB" id="A0A1Q8VA45"/>
<accession>A0A1Q8VA45</accession>
<gene>
    <name evidence="1" type="ORF">BKH30_13005</name>
</gene>
<dbReference type="EMBL" id="MSKI01000227">
    <property type="protein sequence ID" value="OLO44934.1"/>
    <property type="molecule type" value="Genomic_DNA"/>
</dbReference>
<evidence type="ECO:0000313" key="1">
    <source>
        <dbReference type="EMBL" id="OLO44934.1"/>
    </source>
</evidence>
<protein>
    <submittedName>
        <fullName evidence="1">Uncharacterized protein</fullName>
    </submittedName>
</protein>
<proteinExistence type="predicted"/>
<dbReference type="Proteomes" id="UP000186855">
    <property type="component" value="Unassembled WGS sequence"/>
</dbReference>
<name>A0A1Q8VA45_9ACTO</name>
<comment type="caution">
    <text evidence="1">The sequence shown here is derived from an EMBL/GenBank/DDBJ whole genome shotgun (WGS) entry which is preliminary data.</text>
</comment>
<organism evidence="1 2">
    <name type="scientific">Actinomyces oris</name>
    <dbReference type="NCBI Taxonomy" id="544580"/>
    <lineage>
        <taxon>Bacteria</taxon>
        <taxon>Bacillati</taxon>
        <taxon>Actinomycetota</taxon>
        <taxon>Actinomycetes</taxon>
        <taxon>Actinomycetales</taxon>
        <taxon>Actinomycetaceae</taxon>
        <taxon>Actinomyces</taxon>
    </lineage>
</organism>
<evidence type="ECO:0000313" key="2">
    <source>
        <dbReference type="Proteomes" id="UP000186855"/>
    </source>
</evidence>
<reference evidence="1 2" key="1">
    <citation type="submission" date="2016-12" db="EMBL/GenBank/DDBJ databases">
        <title>Genomic comparison of strains in the 'Actinomyces naeslundii' group.</title>
        <authorList>
            <person name="Mughal S.R."/>
            <person name="Do T."/>
            <person name="Gilbert S.C."/>
            <person name="Witherden E.A."/>
            <person name="Didelot X."/>
            <person name="Beighton D."/>
        </authorList>
    </citation>
    <scope>NUCLEOTIDE SEQUENCE [LARGE SCALE GENOMIC DNA]</scope>
    <source>
        <strain evidence="1 2">S24V</strain>
    </source>
</reference>
<sequence length="243" mass="27127">MTGVDEQAFHFAEGLTRTVRAVCPAAPEFQVDIAGEDPWKAAVHPQEKAPVVLSIGGKRLLDLVVSYTCTISAQHPYMIIEGSTFGLRPHGGGEWLARLDYQRRPLANVPCSHLHVHAHRDAWTFMMSRDGRGSGRRAVKKRGDAEKTPQISDIHFPVGGPRLRPALEDFLTMLIEELGVDHPSYARQELDQARARWRTEQAKAIVRSSSGIAADVLREMGWAVTPPEGYRPESDRAEWLGRY</sequence>